<dbReference type="SMART" id="SM00354">
    <property type="entry name" value="HTH_LACI"/>
    <property type="match status" value="1"/>
</dbReference>
<reference evidence="5 6" key="1">
    <citation type="submission" date="2019-11" db="EMBL/GenBank/DDBJ databases">
        <authorList>
            <person name="Dong K."/>
        </authorList>
    </citation>
    <scope>NUCLEOTIDE SEQUENCE [LARGE SCALE GENOMIC DNA]</scope>
    <source>
        <strain evidence="5 6">NBRC 111993</strain>
    </source>
</reference>
<protein>
    <submittedName>
        <fullName evidence="5">LacI family DNA-binding transcriptional regulator</fullName>
    </submittedName>
</protein>
<dbReference type="SUPFAM" id="SSF47413">
    <property type="entry name" value="lambda repressor-like DNA-binding domains"/>
    <property type="match status" value="1"/>
</dbReference>
<comment type="caution">
    <text evidence="5">The sequence shown here is derived from an EMBL/GenBank/DDBJ whole genome shotgun (WGS) entry which is preliminary data.</text>
</comment>
<evidence type="ECO:0000313" key="6">
    <source>
        <dbReference type="Proteomes" id="UP000478183"/>
    </source>
</evidence>
<dbReference type="GO" id="GO:0000976">
    <property type="term" value="F:transcription cis-regulatory region binding"/>
    <property type="evidence" value="ECO:0007669"/>
    <property type="project" value="TreeGrafter"/>
</dbReference>
<dbReference type="PANTHER" id="PTHR30146:SF138">
    <property type="entry name" value="TRANSCRIPTIONAL REGULATORY PROTEIN"/>
    <property type="match status" value="1"/>
</dbReference>
<accession>A0A6L6JCQ7</accession>
<dbReference type="Proteomes" id="UP000478183">
    <property type="component" value="Unassembled WGS sequence"/>
</dbReference>
<dbReference type="EMBL" id="WMIE01000004">
    <property type="protein sequence ID" value="MTH77934.1"/>
    <property type="molecule type" value="Genomic_DNA"/>
</dbReference>
<evidence type="ECO:0000313" key="5">
    <source>
        <dbReference type="EMBL" id="MTH77934.1"/>
    </source>
</evidence>
<evidence type="ECO:0000256" key="2">
    <source>
        <dbReference type="ARBA" id="ARBA00023125"/>
    </source>
</evidence>
<dbReference type="InterPro" id="IPR000843">
    <property type="entry name" value="HTH_LacI"/>
</dbReference>
<evidence type="ECO:0000256" key="3">
    <source>
        <dbReference type="ARBA" id="ARBA00023163"/>
    </source>
</evidence>
<dbReference type="InterPro" id="IPR010982">
    <property type="entry name" value="Lambda_DNA-bd_dom_sf"/>
</dbReference>
<evidence type="ECO:0000259" key="4">
    <source>
        <dbReference type="PROSITE" id="PS50932"/>
    </source>
</evidence>
<dbReference type="PROSITE" id="PS50932">
    <property type="entry name" value="HTH_LACI_2"/>
    <property type="match status" value="1"/>
</dbReference>
<dbReference type="OrthoDB" id="60111at2"/>
<keyword evidence="6" id="KW-1185">Reference proteome</keyword>
<dbReference type="AlphaFoldDB" id="A0A6L6JCQ7"/>
<dbReference type="CDD" id="cd20009">
    <property type="entry name" value="PBP1_RafR-like"/>
    <property type="match status" value="1"/>
</dbReference>
<dbReference type="SUPFAM" id="SSF53822">
    <property type="entry name" value="Periplasmic binding protein-like I"/>
    <property type="match status" value="1"/>
</dbReference>
<organism evidence="5 6">
    <name type="scientific">Paracoccus aestuariivivens</name>
    <dbReference type="NCBI Taxonomy" id="1820333"/>
    <lineage>
        <taxon>Bacteria</taxon>
        <taxon>Pseudomonadati</taxon>
        <taxon>Pseudomonadota</taxon>
        <taxon>Alphaproteobacteria</taxon>
        <taxon>Rhodobacterales</taxon>
        <taxon>Paracoccaceae</taxon>
        <taxon>Paracoccus</taxon>
    </lineage>
</organism>
<evidence type="ECO:0000256" key="1">
    <source>
        <dbReference type="ARBA" id="ARBA00023015"/>
    </source>
</evidence>
<proteinExistence type="predicted"/>
<name>A0A6L6JCQ7_9RHOB</name>
<sequence>MVKPPFWIFSNRSHRFKSFYRLRIAAIGGNMTRRGRPTLRTIANEADLAVATVSRALSDDPQIAPETRARVRQIAASQGYSPDRAAQRLRTGRTNVIAFLLNPHEEILGYGQSMIRGLTEALRDTSFHLVIMPVFSDRPTIEPVESILRNRLADGVIFSRTTPDDMRVRLLLEHGFPFVCHGRTELATPHPWVDYDNFGFAYAAATRLIAQGIRRPCLIPAPDGMTFAQHLRMGFLRACGDAGIAGEVLSGISLDDTPAAIQAHIRGLISNNSLPDGFVCPGEISAMAVHAACSDAGHSTRIVMKHTSGMADIIRPHFDSIFEDLAEAGMLMGRFLQRAIAGEPPQTLQFLQPAAPIAA</sequence>
<dbReference type="CDD" id="cd01392">
    <property type="entry name" value="HTH_LacI"/>
    <property type="match status" value="1"/>
</dbReference>
<keyword evidence="2 5" id="KW-0238">DNA-binding</keyword>
<keyword evidence="1" id="KW-0805">Transcription regulation</keyword>
<gene>
    <name evidence="5" type="ORF">GL286_09365</name>
</gene>
<dbReference type="Gene3D" id="3.40.50.2300">
    <property type="match status" value="2"/>
</dbReference>
<dbReference type="Pfam" id="PF00356">
    <property type="entry name" value="LacI"/>
    <property type="match status" value="1"/>
</dbReference>
<keyword evidence="3" id="KW-0804">Transcription</keyword>
<dbReference type="PANTHER" id="PTHR30146">
    <property type="entry name" value="LACI-RELATED TRANSCRIPTIONAL REPRESSOR"/>
    <property type="match status" value="1"/>
</dbReference>
<dbReference type="GO" id="GO:0003700">
    <property type="term" value="F:DNA-binding transcription factor activity"/>
    <property type="evidence" value="ECO:0007669"/>
    <property type="project" value="TreeGrafter"/>
</dbReference>
<feature type="domain" description="HTH lacI-type" evidence="4">
    <location>
        <begin position="37"/>
        <end position="91"/>
    </location>
</feature>
<dbReference type="Pfam" id="PF00532">
    <property type="entry name" value="Peripla_BP_1"/>
    <property type="match status" value="1"/>
</dbReference>
<dbReference type="InterPro" id="IPR028082">
    <property type="entry name" value="Peripla_BP_I"/>
</dbReference>
<dbReference type="Gene3D" id="1.10.260.40">
    <property type="entry name" value="lambda repressor-like DNA-binding domains"/>
    <property type="match status" value="1"/>
</dbReference>
<dbReference type="InterPro" id="IPR001761">
    <property type="entry name" value="Peripla_BP/Lac1_sug-bd_dom"/>
</dbReference>